<reference evidence="3 4" key="1">
    <citation type="submission" date="2020-05" db="EMBL/GenBank/DDBJ databases">
        <title>The draft genome sequence of Maribacter arenosus CAU 1321.</title>
        <authorList>
            <person name="Mu L."/>
        </authorList>
    </citation>
    <scope>NUCLEOTIDE SEQUENCE [LARGE SCALE GENOMIC DNA]</scope>
    <source>
        <strain evidence="3 4">CAU 1321</strain>
    </source>
</reference>
<dbReference type="InterPro" id="IPR003961">
    <property type="entry name" value="FN3_dom"/>
</dbReference>
<keyword evidence="1" id="KW-0472">Membrane</keyword>
<organism evidence="3 4">
    <name type="scientific">Maribacter arenosus</name>
    <dbReference type="NCBI Taxonomy" id="1854708"/>
    <lineage>
        <taxon>Bacteria</taxon>
        <taxon>Pseudomonadati</taxon>
        <taxon>Bacteroidota</taxon>
        <taxon>Flavobacteriia</taxon>
        <taxon>Flavobacteriales</taxon>
        <taxon>Flavobacteriaceae</taxon>
        <taxon>Maribacter</taxon>
    </lineage>
</organism>
<sequence>MIIFKKIWDYLSYILFMVMVVFMGCETHDTMGSANNVSTDEINFISETTAIGGGRVYNSGRAVVNSKGICWSTEPMPTTQHKKTVDGTGDGSFVSELTNLSPGTTYYVRAYASNTDGTSYGDEVSFITKNSDLPLLRTSPISNVTSTSGKSGGTITFEGKSSVTARGVCWSVNNLPTLLDHKTLDGQGKGDFTSKITGMDPDSTYYVRAYATNSEGTAYGNSVYVKPYKRTVSDVEGNVYATVTIGTQVWMAENLKTTSYQNGDPIENISDNGLWNTTKTGAYCNYDNNAEHVDSYGRLYNWYAASDPRNIAPKGWHVATYADYQVLIDELGGPFKAAEKMTMGVFKGLPGGKRNRDGVFYDIGIYPYFWTATEYHEGSAWARYILLDPGELDIINLSKNYGFSVRCVRD</sequence>
<dbReference type="Proteomes" id="UP000598350">
    <property type="component" value="Unassembled WGS sequence"/>
</dbReference>
<comment type="caution">
    <text evidence="3">The sequence shown here is derived from an EMBL/GenBank/DDBJ whole genome shotgun (WGS) entry which is preliminary data.</text>
</comment>
<dbReference type="Pfam" id="PF09603">
    <property type="entry name" value="Fib_succ_major"/>
    <property type="match status" value="1"/>
</dbReference>
<keyword evidence="1" id="KW-0812">Transmembrane</keyword>
<proteinExistence type="predicted"/>
<dbReference type="InterPro" id="IPR013783">
    <property type="entry name" value="Ig-like_fold"/>
</dbReference>
<dbReference type="RefSeq" id="WP_188312681.1">
    <property type="nucleotide sequence ID" value="NZ_JABTCG010000001.1"/>
</dbReference>
<keyword evidence="1" id="KW-1133">Transmembrane helix</keyword>
<keyword evidence="4" id="KW-1185">Reference proteome</keyword>
<dbReference type="CDD" id="cd00063">
    <property type="entry name" value="FN3"/>
    <property type="match status" value="1"/>
</dbReference>
<dbReference type="PROSITE" id="PS51257">
    <property type="entry name" value="PROKAR_LIPOPROTEIN"/>
    <property type="match status" value="1"/>
</dbReference>
<evidence type="ECO:0000256" key="1">
    <source>
        <dbReference type="SAM" id="Phobius"/>
    </source>
</evidence>
<protein>
    <submittedName>
        <fullName evidence="3">Fibrobacter succinogenes major paralogous domain-containing protein</fullName>
    </submittedName>
</protein>
<dbReference type="SUPFAM" id="SSF49265">
    <property type="entry name" value="Fibronectin type III"/>
    <property type="match status" value="1"/>
</dbReference>
<evidence type="ECO:0000313" key="3">
    <source>
        <dbReference type="EMBL" id="MBD0849562.1"/>
    </source>
</evidence>
<name>A0ABR7V7H8_9FLAO</name>
<accession>A0ABR7V7H8</accession>
<dbReference type="NCBIfam" id="TIGR02145">
    <property type="entry name" value="Fib_succ_major"/>
    <property type="match status" value="1"/>
</dbReference>
<feature type="transmembrane region" description="Helical" evidence="1">
    <location>
        <begin position="7"/>
        <end position="24"/>
    </location>
</feature>
<evidence type="ECO:0000313" key="4">
    <source>
        <dbReference type="Proteomes" id="UP000598350"/>
    </source>
</evidence>
<feature type="domain" description="Fibrobacter succinogenes major paralogous" evidence="2">
    <location>
        <begin position="243"/>
        <end position="409"/>
    </location>
</feature>
<dbReference type="Gene3D" id="2.60.40.10">
    <property type="entry name" value="Immunoglobulins"/>
    <property type="match status" value="1"/>
</dbReference>
<evidence type="ECO:0000259" key="2">
    <source>
        <dbReference type="Pfam" id="PF09603"/>
    </source>
</evidence>
<dbReference type="InterPro" id="IPR011871">
    <property type="entry name" value="Fib_succ_major"/>
</dbReference>
<gene>
    <name evidence="3" type="ORF">HPE63_02690</name>
</gene>
<dbReference type="EMBL" id="JABTCG010000001">
    <property type="protein sequence ID" value="MBD0849562.1"/>
    <property type="molecule type" value="Genomic_DNA"/>
</dbReference>
<dbReference type="InterPro" id="IPR036116">
    <property type="entry name" value="FN3_sf"/>
</dbReference>